<accession>A0A1J5JE60</accession>
<dbReference type="AlphaFoldDB" id="A0A1J5JE60"/>
<keyword evidence="2 4" id="KW-0489">Methyltransferase</keyword>
<dbReference type="Proteomes" id="UP000182743">
    <property type="component" value="Unassembled WGS sequence"/>
</dbReference>
<comment type="similarity">
    <text evidence="1">Belongs to the trimethylamine methyltransferase family.</text>
</comment>
<sequence>METFKLLGHKDVDYIYNKSISILSKKGVKITHANALSILEKAGAAVDFKNQMVYFSRDIIERALAEVPEIVTLTASESAYDIVISRSQNGLYSRTNTGACYYVDIDGEGYRDIKLSDIAELGQLVDALQFIDFCAYQVPADAPPQSADIYALKTLLENTSKHVWVQPYSMESVRYLIELSLARCGHQASSGRRPPISLIACSLTPLCFKDLDMEIILQGCKFGIPIHLCSLPTSGGTAPFTVAGFVLMASTEILAMAVIAQLIKSGTPVIATPLSFTLDMMTTMACQSTVEAILGAAASTQFIKSAYNLPTHTYGFGSDTAITDGQGIAERTLLGAVVALSGVDIMGGAGQVETAKTLDPVTLVIDNELAGMSKILRKEITVDDEALALDDIFELSFGNDQFLTREHTLRHCRETFRPINFLHFNREIWLAKGGKEFYSRALEKYRAMKKDFGCKPLTKEVKQDMENIIAEADKHLCRI</sequence>
<dbReference type="EMBL" id="MIHH01000025">
    <property type="protein sequence ID" value="OIQ07814.1"/>
    <property type="molecule type" value="Genomic_DNA"/>
</dbReference>
<dbReference type="Gene3D" id="3.20.20.480">
    <property type="entry name" value="Trimethylamine methyltransferase-like"/>
    <property type="match status" value="1"/>
</dbReference>
<protein>
    <submittedName>
        <fullName evidence="4">Trimethylamine methyltransferase (MTTB)</fullName>
    </submittedName>
</protein>
<evidence type="ECO:0000313" key="5">
    <source>
        <dbReference type="Proteomes" id="UP000182743"/>
    </source>
</evidence>
<comment type="caution">
    <text evidence="4">The sequence shown here is derived from an EMBL/GenBank/DDBJ whole genome shotgun (WGS) entry which is preliminary data.</text>
</comment>
<evidence type="ECO:0000256" key="2">
    <source>
        <dbReference type="ARBA" id="ARBA00022603"/>
    </source>
</evidence>
<reference evidence="4 5" key="1">
    <citation type="submission" date="2016-08" db="EMBL/GenBank/DDBJ databases">
        <title>Genome-based comparison of Moorella thermoacetic strains.</title>
        <authorList>
            <person name="Poehlein A."/>
            <person name="Bengelsdorf F.R."/>
            <person name="Esser C."/>
            <person name="Duerre P."/>
            <person name="Daniel R."/>
        </authorList>
    </citation>
    <scope>NUCLEOTIDE SEQUENCE [LARGE SCALE GENOMIC DNA]</scope>
    <source>
        <strain evidence="4 5">DSM 11768</strain>
    </source>
</reference>
<evidence type="ECO:0000313" key="4">
    <source>
        <dbReference type="EMBL" id="OIQ07814.1"/>
    </source>
</evidence>
<name>A0A1J5JE60_NEOTH</name>
<dbReference type="Pfam" id="PF06253">
    <property type="entry name" value="MTTB"/>
    <property type="match status" value="1"/>
</dbReference>
<dbReference type="InterPro" id="IPR038601">
    <property type="entry name" value="MttB-like_sf"/>
</dbReference>
<keyword evidence="3 4" id="KW-0808">Transferase</keyword>
<dbReference type="GO" id="GO:0008168">
    <property type="term" value="F:methyltransferase activity"/>
    <property type="evidence" value="ECO:0007669"/>
    <property type="project" value="UniProtKB-KW"/>
</dbReference>
<evidence type="ECO:0000256" key="3">
    <source>
        <dbReference type="ARBA" id="ARBA00022679"/>
    </source>
</evidence>
<dbReference type="RefSeq" id="WP_071521523.1">
    <property type="nucleotide sequence ID" value="NZ_MIHH01000025.1"/>
</dbReference>
<dbReference type="InterPro" id="IPR010426">
    <property type="entry name" value="MTTB_MeTrfase"/>
</dbReference>
<dbReference type="GO" id="GO:0032259">
    <property type="term" value="P:methylation"/>
    <property type="evidence" value="ECO:0007669"/>
    <property type="project" value="UniProtKB-KW"/>
</dbReference>
<organism evidence="4 5">
    <name type="scientific">Neomoorella thermoacetica</name>
    <name type="common">Clostridium thermoaceticum</name>
    <dbReference type="NCBI Taxonomy" id="1525"/>
    <lineage>
        <taxon>Bacteria</taxon>
        <taxon>Bacillati</taxon>
        <taxon>Bacillota</taxon>
        <taxon>Clostridia</taxon>
        <taxon>Neomoorellales</taxon>
        <taxon>Neomoorellaceae</taxon>
        <taxon>Neomoorella</taxon>
    </lineage>
</organism>
<gene>
    <name evidence="4" type="ORF">MOOR_25880</name>
</gene>
<dbReference type="GO" id="GO:0015948">
    <property type="term" value="P:methanogenesis"/>
    <property type="evidence" value="ECO:0007669"/>
    <property type="project" value="InterPro"/>
</dbReference>
<evidence type="ECO:0000256" key="1">
    <source>
        <dbReference type="ARBA" id="ARBA00007137"/>
    </source>
</evidence>
<proteinExistence type="inferred from homology"/>